<dbReference type="EMBL" id="LT598447">
    <property type="protein sequence ID" value="SCV05583.1"/>
    <property type="molecule type" value="Genomic_DNA"/>
</dbReference>
<dbReference type="Pfam" id="PF11496">
    <property type="entry name" value="HDA2-3"/>
    <property type="match status" value="1"/>
</dbReference>
<gene>
    <name evidence="3" type="ORF">LANO_0H10682G</name>
</gene>
<keyword evidence="4" id="KW-1185">Reference proteome</keyword>
<evidence type="ECO:0000313" key="3">
    <source>
        <dbReference type="EMBL" id="SCV05583.1"/>
    </source>
</evidence>
<dbReference type="GO" id="GO:0070823">
    <property type="term" value="C:HDA1 complex"/>
    <property type="evidence" value="ECO:0007669"/>
    <property type="project" value="InterPro"/>
</dbReference>
<reference evidence="4" key="1">
    <citation type="submission" date="2016-03" db="EMBL/GenBank/DDBJ databases">
        <authorList>
            <person name="Devillers Hugo."/>
        </authorList>
    </citation>
    <scope>NUCLEOTIDE SEQUENCE [LARGE SCALE GENOMIC DNA]</scope>
</reference>
<organism evidence="3 4">
    <name type="scientific">Lachancea nothofagi CBS 11611</name>
    <dbReference type="NCBI Taxonomy" id="1266666"/>
    <lineage>
        <taxon>Eukaryota</taxon>
        <taxon>Fungi</taxon>
        <taxon>Dikarya</taxon>
        <taxon>Ascomycota</taxon>
        <taxon>Saccharomycotina</taxon>
        <taxon>Saccharomycetes</taxon>
        <taxon>Saccharomycetales</taxon>
        <taxon>Saccharomycetaceae</taxon>
        <taxon>Lachancea</taxon>
    </lineage>
</organism>
<dbReference type="InterPro" id="IPR038609">
    <property type="entry name" value="HDA1_su2/3_sf"/>
</dbReference>
<dbReference type="InterPro" id="IPR021006">
    <property type="entry name" value="Hda2/3"/>
</dbReference>
<name>A0A1G4KLZ0_9SACH</name>
<evidence type="ECO:0000313" key="4">
    <source>
        <dbReference type="Proteomes" id="UP000189911"/>
    </source>
</evidence>
<feature type="coiled-coil region" evidence="1">
    <location>
        <begin position="443"/>
        <end position="543"/>
    </location>
</feature>
<protein>
    <submittedName>
        <fullName evidence="3">LANO_0H10682g1_1</fullName>
    </submittedName>
</protein>
<accession>A0A1G4KLZ0</accession>
<dbReference type="OrthoDB" id="4034449at2759"/>
<keyword evidence="1" id="KW-0175">Coiled coil</keyword>
<feature type="region of interest" description="Disordered" evidence="2">
    <location>
        <begin position="594"/>
        <end position="615"/>
    </location>
</feature>
<dbReference type="Gene3D" id="3.40.50.12360">
    <property type="match status" value="1"/>
</dbReference>
<feature type="compositionally biased region" description="Basic residues" evidence="2">
    <location>
        <begin position="605"/>
        <end position="615"/>
    </location>
</feature>
<evidence type="ECO:0000256" key="1">
    <source>
        <dbReference type="SAM" id="Coils"/>
    </source>
</evidence>
<dbReference type="AlphaFoldDB" id="A0A1G4KLZ0"/>
<proteinExistence type="predicted"/>
<dbReference type="Proteomes" id="UP000189911">
    <property type="component" value="Chromosome H"/>
</dbReference>
<sequence>MNGTVDDQSSNYCVPVGLTILQKDLIEILISIHARSLLQFYNNEDVYKFEESKGFTKLTLPALSPQQLTSMLAANIRAIANHPFLLVEHYMPRQLLLMEPGERLIGASDKFQKMALLLDSLFSRDRTKFPKALQITILSHSVKELDLIEGYLLGKPVKLRRLSGTSLFDEKHCYGESETRSSTPVLPTGYIKDEYEYGKRRAVPALKDESDWVFLATATHLARSPTLMDEFCVDIVIGFDPLIDAGLECFQRMRRTGKKVPLIKLMVEDSPDHYVLAHSNMKSEDDHFLDSLLHFIKHRHTITSDDALEWPGQLIEDILQGVSSNPTSLPPCHLAKETTNVNLFDCLTTYRGLSHMKTMNFELKPVNQDLDMKVYQGIVMELIVRRLTACEKGYSVHQKEVLGQRLRETMRQDEFDQIKDEAATTFKRTKEEETSFNESVKKLNKAQSDQQKLSERLKVLSDRKYSFETILNDIKVPAVQITHLTEELAKLRSELASEMSKNSQKATLNDELRVLYQAESSRAASQSLVLKTLREKRDELKARLESPATNLHSIGTLEEESRLRKELVRVVQQSQFIQGYIKRVQKQYSLNGVQGSKKVSSNAARTRRGRNTTLE</sequence>
<evidence type="ECO:0000256" key="2">
    <source>
        <dbReference type="SAM" id="MobiDB-lite"/>
    </source>
</evidence>